<dbReference type="OMA" id="RCHTYLH"/>
<sequence>MSTYHCAQLLLLLGLLCICAASYVQARPDLGFSSCAKNGQYCQMHRQCCSGKCMTYTYKCAPRVPQTLYDNKDSGADLSYFLDFWNPVYNPQRQEIEIVTLKNVDNVIGNSIQSTEKAGNVHDSSNPPIIGLTASCLPVGQPCTESSQCCRKRCHTYLHQCVT</sequence>
<name>A0A6J1MRV6_DROHY</name>
<dbReference type="KEGG" id="dhe:111605460"/>
<reference evidence="3" key="1">
    <citation type="submission" date="2025-08" db="UniProtKB">
        <authorList>
            <consortium name="RefSeq"/>
        </authorList>
    </citation>
    <scope>IDENTIFICATION</scope>
    <source>
        <strain evidence="3">15085-1641.00</strain>
        <tissue evidence="3">Whole body</tissue>
    </source>
</reference>
<dbReference type="AlphaFoldDB" id="A0A6J1MRV6"/>
<accession>A0A6J1MRV6</accession>
<evidence type="ECO:0000313" key="3">
    <source>
        <dbReference type="RefSeq" id="XP_023179745.2"/>
    </source>
</evidence>
<gene>
    <name evidence="3" type="primary">LOC111605460</name>
</gene>
<evidence type="ECO:0000313" key="2">
    <source>
        <dbReference type="Proteomes" id="UP000504633"/>
    </source>
</evidence>
<organism evidence="2 3">
    <name type="scientific">Drosophila hydei</name>
    <name type="common">Fruit fly</name>
    <dbReference type="NCBI Taxonomy" id="7224"/>
    <lineage>
        <taxon>Eukaryota</taxon>
        <taxon>Metazoa</taxon>
        <taxon>Ecdysozoa</taxon>
        <taxon>Arthropoda</taxon>
        <taxon>Hexapoda</taxon>
        <taxon>Insecta</taxon>
        <taxon>Pterygota</taxon>
        <taxon>Neoptera</taxon>
        <taxon>Endopterygota</taxon>
        <taxon>Diptera</taxon>
        <taxon>Brachycera</taxon>
        <taxon>Muscomorpha</taxon>
        <taxon>Ephydroidea</taxon>
        <taxon>Drosophilidae</taxon>
        <taxon>Drosophila</taxon>
    </lineage>
</organism>
<feature type="signal peptide" evidence="1">
    <location>
        <begin position="1"/>
        <end position="21"/>
    </location>
</feature>
<keyword evidence="2" id="KW-1185">Reference proteome</keyword>
<dbReference type="GeneID" id="111605460"/>
<dbReference type="OrthoDB" id="7211176at2759"/>
<dbReference type="Proteomes" id="UP000504633">
    <property type="component" value="Unplaced"/>
</dbReference>
<protein>
    <submittedName>
        <fullName evidence="3">Uncharacterized protein LOC111605460</fullName>
    </submittedName>
</protein>
<evidence type="ECO:0000256" key="1">
    <source>
        <dbReference type="SAM" id="SignalP"/>
    </source>
</evidence>
<dbReference type="RefSeq" id="XP_023179745.2">
    <property type="nucleotide sequence ID" value="XM_023323977.2"/>
</dbReference>
<feature type="chain" id="PRO_5027044102" evidence="1">
    <location>
        <begin position="22"/>
        <end position="163"/>
    </location>
</feature>
<proteinExistence type="predicted"/>
<keyword evidence="1" id="KW-0732">Signal</keyword>